<sequence length="103" mass="12044">MVQPSMSGTPIDVATTLLNRTVNDLYDFLKDKITFTIDKSRLQRQIPELVNRINSFRMVKTLWQMDFPVDVEQFYCSSYVLIPRSTDSSLIGRKSPRKRKKID</sequence>
<reference evidence="1" key="1">
    <citation type="journal article" date="2014" name="Front. Microbiol.">
        <title>High frequency of phylogenetically diverse reductive dehalogenase-homologous genes in deep subseafloor sedimentary metagenomes.</title>
        <authorList>
            <person name="Kawai M."/>
            <person name="Futagami T."/>
            <person name="Toyoda A."/>
            <person name="Takaki Y."/>
            <person name="Nishi S."/>
            <person name="Hori S."/>
            <person name="Arai W."/>
            <person name="Tsubouchi T."/>
            <person name="Morono Y."/>
            <person name="Uchiyama I."/>
            <person name="Ito T."/>
            <person name="Fujiyama A."/>
            <person name="Inagaki F."/>
            <person name="Takami H."/>
        </authorList>
    </citation>
    <scope>NUCLEOTIDE SEQUENCE</scope>
    <source>
        <strain evidence="1">Expedition CK06-06</strain>
    </source>
</reference>
<gene>
    <name evidence="1" type="ORF">S12H4_61248</name>
</gene>
<protein>
    <submittedName>
        <fullName evidence="1">Uncharacterized protein</fullName>
    </submittedName>
</protein>
<name>X1VZU3_9ZZZZ</name>
<proteinExistence type="predicted"/>
<evidence type="ECO:0000313" key="1">
    <source>
        <dbReference type="EMBL" id="GAJ19055.1"/>
    </source>
</evidence>
<dbReference type="AlphaFoldDB" id="X1VZU3"/>
<accession>X1VZU3</accession>
<organism evidence="1">
    <name type="scientific">marine sediment metagenome</name>
    <dbReference type="NCBI Taxonomy" id="412755"/>
    <lineage>
        <taxon>unclassified sequences</taxon>
        <taxon>metagenomes</taxon>
        <taxon>ecological metagenomes</taxon>
    </lineage>
</organism>
<comment type="caution">
    <text evidence="1">The sequence shown here is derived from an EMBL/GenBank/DDBJ whole genome shotgun (WGS) entry which is preliminary data.</text>
</comment>
<feature type="non-terminal residue" evidence="1">
    <location>
        <position position="103"/>
    </location>
</feature>
<dbReference type="EMBL" id="BARW01040590">
    <property type="protein sequence ID" value="GAJ19055.1"/>
    <property type="molecule type" value="Genomic_DNA"/>
</dbReference>